<feature type="region of interest" description="Disordered" evidence="1">
    <location>
        <begin position="323"/>
        <end position="346"/>
    </location>
</feature>
<dbReference type="InterPro" id="IPR027921">
    <property type="entry name" value="NOPCHAP1"/>
</dbReference>
<dbReference type="PANTHER" id="PTHR38489">
    <property type="entry name" value="HISTONE CHAPERONE DOMAIN-CONTAINING PROTEIN"/>
    <property type="match status" value="1"/>
</dbReference>
<feature type="compositionally biased region" description="Polar residues" evidence="1">
    <location>
        <begin position="265"/>
        <end position="274"/>
    </location>
</feature>
<dbReference type="AlphaFoldDB" id="A0A370TVK6"/>
<feature type="compositionally biased region" description="Low complexity" evidence="1">
    <location>
        <begin position="283"/>
        <end position="301"/>
    </location>
</feature>
<feature type="region of interest" description="Disordered" evidence="1">
    <location>
        <begin position="121"/>
        <end position="170"/>
    </location>
</feature>
<dbReference type="RefSeq" id="XP_031872220.1">
    <property type="nucleotide sequence ID" value="XM_032012527.1"/>
</dbReference>
<dbReference type="PANTHER" id="PTHR38489:SF1">
    <property type="entry name" value="HISTONE CHAPERONE DOMAIN-CONTAINING PROTEIN"/>
    <property type="match status" value="1"/>
</dbReference>
<proteinExistence type="predicted"/>
<keyword evidence="3" id="KW-1185">Reference proteome</keyword>
<protein>
    <submittedName>
        <fullName evidence="2">Uncharacterized protein</fullName>
    </submittedName>
</protein>
<dbReference type="Proteomes" id="UP000254866">
    <property type="component" value="Unassembled WGS sequence"/>
</dbReference>
<dbReference type="Pfam" id="PF15370">
    <property type="entry name" value="NOPCHAP1"/>
    <property type="match status" value="1"/>
</dbReference>
<evidence type="ECO:0000313" key="2">
    <source>
        <dbReference type="EMBL" id="RDL39564.1"/>
    </source>
</evidence>
<dbReference type="GeneID" id="43596753"/>
<dbReference type="GO" id="GO:0000492">
    <property type="term" value="P:box C/D snoRNP assembly"/>
    <property type="evidence" value="ECO:0007669"/>
    <property type="project" value="InterPro"/>
</dbReference>
<dbReference type="STRING" id="2656787.A0A370TVK6"/>
<evidence type="ECO:0000256" key="1">
    <source>
        <dbReference type="SAM" id="MobiDB-lite"/>
    </source>
</evidence>
<reference evidence="2 3" key="1">
    <citation type="journal article" date="2018" name="IMA Fungus">
        <title>IMA Genome-F 9: Draft genome sequence of Annulohypoxylon stygium, Aspergillus mulundensis, Berkeleyomyces basicola (syn. Thielaviopsis basicola), Ceratocystis smalleyi, two Cercospora beticola strains, Coleophoma cylindrospora, Fusarium fracticaudum, Phialophora cf. hyalina, and Morchella septimelata.</title>
        <authorList>
            <person name="Wingfield B.D."/>
            <person name="Bills G.F."/>
            <person name="Dong Y."/>
            <person name="Huang W."/>
            <person name="Nel W.J."/>
            <person name="Swalarsk-Parry B.S."/>
            <person name="Vaghefi N."/>
            <person name="Wilken P.M."/>
            <person name="An Z."/>
            <person name="de Beer Z.W."/>
            <person name="De Vos L."/>
            <person name="Chen L."/>
            <person name="Duong T.A."/>
            <person name="Gao Y."/>
            <person name="Hammerbacher A."/>
            <person name="Kikkert J.R."/>
            <person name="Li Y."/>
            <person name="Li H."/>
            <person name="Li K."/>
            <person name="Li Q."/>
            <person name="Liu X."/>
            <person name="Ma X."/>
            <person name="Naidoo K."/>
            <person name="Pethybridge S.J."/>
            <person name="Sun J."/>
            <person name="Steenkamp E.T."/>
            <person name="van der Nest M.A."/>
            <person name="van Wyk S."/>
            <person name="Wingfield M.J."/>
            <person name="Xiong C."/>
            <person name="Yue Q."/>
            <person name="Zhang X."/>
        </authorList>
    </citation>
    <scope>NUCLEOTIDE SEQUENCE [LARGE SCALE GENOMIC DNA]</scope>
    <source>
        <strain evidence="2 3">BP 5553</strain>
    </source>
</reference>
<feature type="region of interest" description="Disordered" evidence="1">
    <location>
        <begin position="253"/>
        <end position="303"/>
    </location>
</feature>
<feature type="compositionally biased region" description="Basic residues" evidence="1">
    <location>
        <begin position="325"/>
        <end position="337"/>
    </location>
</feature>
<evidence type="ECO:0000313" key="3">
    <source>
        <dbReference type="Proteomes" id="UP000254866"/>
    </source>
</evidence>
<organism evidence="2 3">
    <name type="scientific">Venustampulla echinocandica</name>
    <dbReference type="NCBI Taxonomy" id="2656787"/>
    <lineage>
        <taxon>Eukaryota</taxon>
        <taxon>Fungi</taxon>
        <taxon>Dikarya</taxon>
        <taxon>Ascomycota</taxon>
        <taxon>Pezizomycotina</taxon>
        <taxon>Leotiomycetes</taxon>
        <taxon>Helotiales</taxon>
        <taxon>Pleuroascaceae</taxon>
        <taxon>Venustampulla</taxon>
    </lineage>
</organism>
<dbReference type="EMBL" id="NPIC01000002">
    <property type="protein sequence ID" value="RDL39564.1"/>
    <property type="molecule type" value="Genomic_DNA"/>
</dbReference>
<comment type="caution">
    <text evidence="2">The sequence shown here is derived from an EMBL/GenBank/DDBJ whole genome shotgun (WGS) entry which is preliminary data.</text>
</comment>
<sequence length="432" mass="46665">MSEIQNLFAATDFFKPAHYQRLLVTKLQQWIEEFETLGAAAAMGSSSTYREEMALEIAKAMLSTYMSGEFQYSARLREIAVVGGQAWLDQKCAKLVAEHIQFDESQIQVITDILKTHGPVHKGQSADYSSDASTSSSSSSSSSPSPASAGIASGSSSSSSRKPFGFSTSSEEITNVRPLNQKPCFRFQPSSLANTLPGFLASMKAANDVLATGESGEHKIELSESDSDQPHIEMNLGLGVLEEIKGENESLSSPVAIKGKGSVTKPATPTQPKFSTKKKDSISSGLDSSPTSESSSSPSSSVKLKLIHHEKDIEPMAEKRNPAKTPKKVKMTHKASRPSKSFTNSISMDKPKKRIMIKLLIKQPPSSELTKVELETDYDWSSVSGYDEDQETERFPAYAEPPPEELEAFSDSIMSVAGSNQLPGYTVVVGGG</sequence>
<name>A0A370TVK6_9HELO</name>
<dbReference type="OrthoDB" id="1112980at2759"/>
<feature type="compositionally biased region" description="Low complexity" evidence="1">
    <location>
        <begin position="125"/>
        <end position="170"/>
    </location>
</feature>
<gene>
    <name evidence="2" type="ORF">BP5553_03904</name>
</gene>
<accession>A0A370TVK6</accession>